<reference evidence="1" key="1">
    <citation type="submission" date="2022-08" db="EMBL/GenBank/DDBJ databases">
        <title>Genome Sequence of Lecanicillium fungicola.</title>
        <authorList>
            <person name="Buettner E."/>
        </authorList>
    </citation>
    <scope>NUCLEOTIDE SEQUENCE</scope>
    <source>
        <strain evidence="1">Babe33</strain>
    </source>
</reference>
<name>A0ACC1NQY3_9HYPO</name>
<gene>
    <name evidence="1" type="ORF">NQ176_g2132</name>
</gene>
<dbReference type="Proteomes" id="UP001143910">
    <property type="component" value="Unassembled WGS sequence"/>
</dbReference>
<evidence type="ECO:0000313" key="1">
    <source>
        <dbReference type="EMBL" id="KAJ2981271.1"/>
    </source>
</evidence>
<proteinExistence type="predicted"/>
<evidence type="ECO:0000313" key="2">
    <source>
        <dbReference type="Proteomes" id="UP001143910"/>
    </source>
</evidence>
<accession>A0ACC1NQY3</accession>
<organism evidence="1 2">
    <name type="scientific">Zarea fungicola</name>
    <dbReference type="NCBI Taxonomy" id="93591"/>
    <lineage>
        <taxon>Eukaryota</taxon>
        <taxon>Fungi</taxon>
        <taxon>Dikarya</taxon>
        <taxon>Ascomycota</taxon>
        <taxon>Pezizomycotina</taxon>
        <taxon>Sordariomycetes</taxon>
        <taxon>Hypocreomycetidae</taxon>
        <taxon>Hypocreales</taxon>
        <taxon>Cordycipitaceae</taxon>
        <taxon>Zarea</taxon>
    </lineage>
</organism>
<protein>
    <submittedName>
        <fullName evidence="1">Uncharacterized protein</fullName>
    </submittedName>
</protein>
<keyword evidence="2" id="KW-1185">Reference proteome</keyword>
<dbReference type="EMBL" id="JANJQO010000141">
    <property type="protein sequence ID" value="KAJ2981271.1"/>
    <property type="molecule type" value="Genomic_DNA"/>
</dbReference>
<sequence length="82" mass="9614">MAQFLNKIASFSHGWMNSPEYRDKSRIAAAIREGRDVWDREQDTFTRIEKNKDVPPLVRQEPERFGYMISRDGESAGFTDYP</sequence>
<comment type="caution">
    <text evidence="1">The sequence shown here is derived from an EMBL/GenBank/DDBJ whole genome shotgun (WGS) entry which is preliminary data.</text>
</comment>